<dbReference type="RefSeq" id="WP_346092231.1">
    <property type="nucleotide sequence ID" value="NZ_BAAABY010000002.1"/>
</dbReference>
<dbReference type="InterPro" id="IPR003673">
    <property type="entry name" value="CoA-Trfase_fam_III"/>
</dbReference>
<dbReference type="SUPFAM" id="SSF89796">
    <property type="entry name" value="CoA-transferase family III (CaiB/BaiF)"/>
    <property type="match status" value="1"/>
</dbReference>
<gene>
    <name evidence="2" type="ORF">GCM10010361_01530</name>
</gene>
<evidence type="ECO:0000313" key="3">
    <source>
        <dbReference type="Proteomes" id="UP001500909"/>
    </source>
</evidence>
<proteinExistence type="predicted"/>
<dbReference type="Proteomes" id="UP001500909">
    <property type="component" value="Unassembled WGS sequence"/>
</dbReference>
<reference evidence="3" key="1">
    <citation type="journal article" date="2019" name="Int. J. Syst. Evol. Microbiol.">
        <title>The Global Catalogue of Microorganisms (GCM) 10K type strain sequencing project: providing services to taxonomists for standard genome sequencing and annotation.</title>
        <authorList>
            <consortium name="The Broad Institute Genomics Platform"/>
            <consortium name="The Broad Institute Genome Sequencing Center for Infectious Disease"/>
            <person name="Wu L."/>
            <person name="Ma J."/>
        </authorList>
    </citation>
    <scope>NUCLEOTIDE SEQUENCE [LARGE SCALE GENOMIC DNA]</scope>
    <source>
        <strain evidence="3">JCM 4805</strain>
    </source>
</reference>
<dbReference type="InterPro" id="IPR050483">
    <property type="entry name" value="CoA-transferase_III_domain"/>
</dbReference>
<dbReference type="Pfam" id="PF02515">
    <property type="entry name" value="CoA_transf_3"/>
    <property type="match status" value="1"/>
</dbReference>
<organism evidence="2 3">
    <name type="scientific">Streptomyces olivaceiscleroticus</name>
    <dbReference type="NCBI Taxonomy" id="68245"/>
    <lineage>
        <taxon>Bacteria</taxon>
        <taxon>Bacillati</taxon>
        <taxon>Actinomycetota</taxon>
        <taxon>Actinomycetes</taxon>
        <taxon>Kitasatosporales</taxon>
        <taxon>Streptomycetaceae</taxon>
        <taxon>Streptomyces</taxon>
    </lineage>
</organism>
<comment type="caution">
    <text evidence="2">The sequence shown here is derived from an EMBL/GenBank/DDBJ whole genome shotgun (WGS) entry which is preliminary data.</text>
</comment>
<evidence type="ECO:0000313" key="2">
    <source>
        <dbReference type="EMBL" id="GAA0441249.1"/>
    </source>
</evidence>
<evidence type="ECO:0000256" key="1">
    <source>
        <dbReference type="ARBA" id="ARBA00022679"/>
    </source>
</evidence>
<dbReference type="InterPro" id="IPR023606">
    <property type="entry name" value="CoA-Trfase_III_dom_1_sf"/>
</dbReference>
<name>A0ABP3J453_9ACTN</name>
<dbReference type="PANTHER" id="PTHR48207">
    <property type="entry name" value="SUCCINATE--HYDROXYMETHYLGLUTARATE COA-TRANSFERASE"/>
    <property type="match status" value="1"/>
</dbReference>
<keyword evidence="3" id="KW-1185">Reference proteome</keyword>
<dbReference type="Gene3D" id="3.30.1540.10">
    <property type="entry name" value="formyl-coa transferase, domain 3"/>
    <property type="match status" value="1"/>
</dbReference>
<sequence>MAPSPDGTAPLSGVRVVEIGAYMAAPFATMQLADLGAEVIKVESPGTGDPTRANGPFVGSESSPFLRLNRNKRSVAVDLKAPEGAALLRDLAGTADVLVENLRPGALRRLGLGYDDLRATCPRLIYVSASGWGQDGPLAHLPGLDIMAQARSGIMSITGEPDSGPVKAGVPVCDLVCGLYGALAAVSALRAREFTGEGQYIDVSLFESAVSLTIWEAGRYFATGEAGQRLGSAHQTNAPYQAVRSRDGWLTVGAITPRTWKDFATALGLEELLGDPRYATTTDRHAHRDTLIPAIEAVTATLDSTEIVERLDAAGVPCAPISTTDQVFTDRHLAERDFLWDADHPLLGAVRQLGSPMRFAATPTRRDTAGPVLGADTEAVLAALGYAPERISALLADGVVHGPGREESSGTERGDG</sequence>
<keyword evidence="1" id="KW-0808">Transferase</keyword>
<accession>A0ABP3J453</accession>
<dbReference type="Gene3D" id="3.40.50.10540">
    <property type="entry name" value="Crotonobetainyl-coa:carnitine coa-transferase, domain 1"/>
    <property type="match status" value="1"/>
</dbReference>
<dbReference type="PANTHER" id="PTHR48207:SF3">
    <property type="entry name" value="SUCCINATE--HYDROXYMETHYLGLUTARATE COA-TRANSFERASE"/>
    <property type="match status" value="1"/>
</dbReference>
<protein>
    <submittedName>
        <fullName evidence="2">CaiB/BaiF CoA-transferase family protein</fullName>
    </submittedName>
</protein>
<dbReference type="EMBL" id="BAAABY010000002">
    <property type="protein sequence ID" value="GAA0441249.1"/>
    <property type="molecule type" value="Genomic_DNA"/>
</dbReference>
<dbReference type="InterPro" id="IPR044855">
    <property type="entry name" value="CoA-Trfase_III_dom3_sf"/>
</dbReference>